<dbReference type="Gene3D" id="3.30.420.40">
    <property type="match status" value="2"/>
</dbReference>
<gene>
    <name evidence="2" type="ORF">L284_02480</name>
</gene>
<comment type="caution">
    <text evidence="2">The sequence shown here is derived from an EMBL/GenBank/DDBJ whole genome shotgun (WGS) entry which is preliminary data.</text>
</comment>
<dbReference type="CDD" id="cd07772">
    <property type="entry name" value="ASKHA_NBD_FGGY_NaCK-like"/>
    <property type="match status" value="1"/>
</dbReference>
<dbReference type="OrthoDB" id="9786272at2"/>
<evidence type="ECO:0000259" key="1">
    <source>
        <dbReference type="Pfam" id="PF21546"/>
    </source>
</evidence>
<organism evidence="2 3">
    <name type="scientific">Novosphingobium lindaniclasticum LE124</name>
    <dbReference type="NCBI Taxonomy" id="1096930"/>
    <lineage>
        <taxon>Bacteria</taxon>
        <taxon>Pseudomonadati</taxon>
        <taxon>Pseudomonadota</taxon>
        <taxon>Alphaproteobacteria</taxon>
        <taxon>Sphingomonadales</taxon>
        <taxon>Sphingomonadaceae</taxon>
        <taxon>Novosphingobium</taxon>
    </lineage>
</organism>
<dbReference type="PATRIC" id="fig|1096930.3.peg.486"/>
<dbReference type="InterPro" id="IPR043129">
    <property type="entry name" value="ATPase_NBD"/>
</dbReference>
<dbReference type="InterPro" id="IPR049382">
    <property type="entry name" value="FGGY_C_2"/>
</dbReference>
<dbReference type="AlphaFoldDB" id="T0J577"/>
<dbReference type="SUPFAM" id="SSF53067">
    <property type="entry name" value="Actin-like ATPase domain"/>
    <property type="match status" value="1"/>
</dbReference>
<protein>
    <submittedName>
        <fullName evidence="2">Carbohydrate kinase</fullName>
    </submittedName>
</protein>
<dbReference type="Proteomes" id="UP000015527">
    <property type="component" value="Unassembled WGS sequence"/>
</dbReference>
<name>T0J577_9SPHN</name>
<dbReference type="Pfam" id="PF21546">
    <property type="entry name" value="FGGY_C_2"/>
    <property type="match status" value="1"/>
</dbReference>
<dbReference type="GO" id="GO:0016301">
    <property type="term" value="F:kinase activity"/>
    <property type="evidence" value="ECO:0007669"/>
    <property type="project" value="UniProtKB-KW"/>
</dbReference>
<keyword evidence="2" id="KW-0418">Kinase</keyword>
<keyword evidence="3" id="KW-1185">Reference proteome</keyword>
<evidence type="ECO:0000313" key="2">
    <source>
        <dbReference type="EMBL" id="EQB19300.1"/>
    </source>
</evidence>
<dbReference type="EMBL" id="ATHL01000019">
    <property type="protein sequence ID" value="EQB19300.1"/>
    <property type="molecule type" value="Genomic_DNA"/>
</dbReference>
<proteinExistence type="predicted"/>
<evidence type="ECO:0000313" key="3">
    <source>
        <dbReference type="Proteomes" id="UP000015527"/>
    </source>
</evidence>
<keyword evidence="2" id="KW-0808">Transferase</keyword>
<reference evidence="2 3" key="1">
    <citation type="journal article" date="2013" name="Genome Announc.">
        <title>Genome Sequence of Novosphingobium lindaniclasticum LE124T, Isolated from a Hexachlorocyclohexane Dumpsite.</title>
        <authorList>
            <person name="Saxena A."/>
            <person name="Nayyar N."/>
            <person name="Sangwan N."/>
            <person name="Kumari R."/>
            <person name="Khurana J.P."/>
            <person name="Lal R."/>
        </authorList>
    </citation>
    <scope>NUCLEOTIDE SEQUENCE [LARGE SCALE GENOMIC DNA]</scope>
    <source>
        <strain evidence="2 3">LE124</strain>
    </source>
</reference>
<dbReference type="RefSeq" id="WP_021232472.1">
    <property type="nucleotide sequence ID" value="NZ_ATHL01000019.1"/>
</dbReference>
<sequence>MTGTGTFIVVDIGKTLSKVTLWTRGGRMLDRQVRPNALCEHEGLRVLDVEGIGGWLRAALRGWSGHPVEAIIPVAHGAGFAALGSGGGGLLFPPLDYEQAVPAEIMADYRRERDAFTLTGSPALPDGLNLGTQVYWMARLHPEKMAGATLVPWAQYWAWFLSGQVASEVTSLGCHTDLWCPADARFSPMAERFGWAERFAPVAKTSDVVGTLRAEIAAESGLPPTAKVLAGLHDSNAALLAARGFTAIARKEATILSTGTWFIAMRLAAETFSIASLPEARDTLVNVDAYGWPVPSARFMGGREIESVIQIDTRRVDIRPDQPKLMEAVPGLLARGTMMMPTLAPGFGPFPDGKAEWVDKPEEWAGTWYARRAAICLYAAMVADTSLDLIGSKERLLIEGRFADAEVFVRALAALRPETEVYVANAHNDVSFGALRLINPLLQAQGGLRHVEPLEGDLFAYRDKWRAHMRELA</sequence>
<dbReference type="eggNOG" id="COG1070">
    <property type="taxonomic scope" value="Bacteria"/>
</dbReference>
<accession>T0J577</accession>
<feature type="domain" description="Carbohydrate kinase FGGY C-terminal" evidence="1">
    <location>
        <begin position="251"/>
        <end position="440"/>
    </location>
</feature>